<dbReference type="OrthoDB" id="10378580at2759"/>
<evidence type="ECO:0000313" key="3">
    <source>
        <dbReference type="Proteomes" id="UP000324748"/>
    </source>
</evidence>
<dbReference type="Proteomes" id="UP000324748">
    <property type="component" value="Unassembled WGS sequence"/>
</dbReference>
<dbReference type="EMBL" id="VSWC01000001">
    <property type="protein sequence ID" value="KAA1120055.1"/>
    <property type="molecule type" value="Genomic_DNA"/>
</dbReference>
<evidence type="ECO:0000313" key="2">
    <source>
        <dbReference type="EMBL" id="KAA1120055.1"/>
    </source>
</evidence>
<proteinExistence type="predicted"/>
<feature type="region of interest" description="Disordered" evidence="1">
    <location>
        <begin position="70"/>
        <end position="89"/>
    </location>
</feature>
<dbReference type="AlphaFoldDB" id="A0A5B0R4X0"/>
<gene>
    <name evidence="2" type="ORF">PGT21_037088</name>
</gene>
<accession>A0A5B0R4X0</accession>
<organism evidence="2 3">
    <name type="scientific">Puccinia graminis f. sp. tritici</name>
    <dbReference type="NCBI Taxonomy" id="56615"/>
    <lineage>
        <taxon>Eukaryota</taxon>
        <taxon>Fungi</taxon>
        <taxon>Dikarya</taxon>
        <taxon>Basidiomycota</taxon>
        <taxon>Pucciniomycotina</taxon>
        <taxon>Pucciniomycetes</taxon>
        <taxon>Pucciniales</taxon>
        <taxon>Pucciniaceae</taxon>
        <taxon>Puccinia</taxon>
    </lineage>
</organism>
<reference evidence="2 3" key="1">
    <citation type="submission" date="2019-05" db="EMBL/GenBank/DDBJ databases">
        <title>Emergence of the Ug99 lineage of the wheat stem rust pathogen through somatic hybridization.</title>
        <authorList>
            <person name="Li F."/>
            <person name="Upadhyaya N.M."/>
            <person name="Sperschneider J."/>
            <person name="Matny O."/>
            <person name="Nguyen-Phuc H."/>
            <person name="Mago R."/>
            <person name="Raley C."/>
            <person name="Miller M.E."/>
            <person name="Silverstein K.A.T."/>
            <person name="Henningsen E."/>
            <person name="Hirsch C.D."/>
            <person name="Visser B."/>
            <person name="Pretorius Z.A."/>
            <person name="Steffenson B.J."/>
            <person name="Schwessinger B."/>
            <person name="Dodds P.N."/>
            <person name="Figueroa M."/>
        </authorList>
    </citation>
    <scope>NUCLEOTIDE SEQUENCE [LARGE SCALE GENOMIC DNA]</scope>
    <source>
        <strain evidence="2">21-0</strain>
    </source>
</reference>
<keyword evidence="3" id="KW-1185">Reference proteome</keyword>
<comment type="caution">
    <text evidence="2">The sequence shown here is derived from an EMBL/GenBank/DDBJ whole genome shotgun (WGS) entry which is preliminary data.</text>
</comment>
<name>A0A5B0R4X0_PUCGR</name>
<protein>
    <submittedName>
        <fullName evidence="2">Uncharacterized protein</fullName>
    </submittedName>
</protein>
<sequence length="281" mass="30112">MDKIHKDYPHATGHPFFGGLISNLLESINTDTPKLVESVITNKPISQLAKHPKVQEEQVASLLPATIDYKPASSQGGTQAPAGSDMVVNPESTTVSQKKLKLKLKWSTPSAPKEHKEADTLGSGGLTGNPYDIPLHPLWAVSCCTTVHHTSSTPKDGNWAGFPTGRLNPTGFGPGSGQAFHGIFYLGPARDDPIKVPTPSATPPPDQARGQPAKSPEAHLYIGLWAARFVNGFGSGCRFLECNPAQSARHFSGPPWASPRAARARPIIILKYSNLRLDTGY</sequence>
<feature type="region of interest" description="Disordered" evidence="1">
    <location>
        <begin position="194"/>
        <end position="214"/>
    </location>
</feature>
<evidence type="ECO:0000256" key="1">
    <source>
        <dbReference type="SAM" id="MobiDB-lite"/>
    </source>
</evidence>